<reference evidence="1 2" key="1">
    <citation type="submission" date="2020-03" db="EMBL/GenBank/DDBJ databases">
        <title>Bacterial samples isolated from urine from healthy bovine heifers (Gyr breed).</title>
        <authorList>
            <person name="Giannattasio-Ferraz S."/>
            <person name="Maskeri L."/>
            <person name="Penido A."/>
            <person name="Barbosa-Stancioli E.F."/>
            <person name="Putonti C."/>
        </authorList>
    </citation>
    <scope>NUCLEOTIDE SEQUENCE [LARGE SCALE GENOMIC DNA]</scope>
    <source>
        <strain evidence="1 2">UFMG-H7</strain>
    </source>
</reference>
<proteinExistence type="predicted"/>
<comment type="caution">
    <text evidence="1">The sequence shown here is derived from an EMBL/GenBank/DDBJ whole genome shotgun (WGS) entry which is preliminary data.</text>
</comment>
<dbReference type="Pfam" id="PF10665">
    <property type="entry name" value="Minor_capsid_1"/>
    <property type="match status" value="1"/>
</dbReference>
<dbReference type="EMBL" id="JAAVMB010000003">
    <property type="protein sequence ID" value="NKC67183.1"/>
    <property type="molecule type" value="Genomic_DNA"/>
</dbReference>
<evidence type="ECO:0008006" key="3">
    <source>
        <dbReference type="Google" id="ProtNLM"/>
    </source>
</evidence>
<sequence>MARLRLPPKKAYPHEIIYKEIVVDDDDIWGNGETVEETVLKRTRVDESYDFKRNGVNAADDMPNSLISLFKKYNANMPEFKNQNTVTFNGEELTILAVIPLYFTSDEVIGYELEVK</sequence>
<name>A0A7X6D7L5_9ENTE</name>
<organism evidence="1 2">
    <name type="scientific">Vagococcus fluvialis</name>
    <dbReference type="NCBI Taxonomy" id="2738"/>
    <lineage>
        <taxon>Bacteria</taxon>
        <taxon>Bacillati</taxon>
        <taxon>Bacillota</taxon>
        <taxon>Bacilli</taxon>
        <taxon>Lactobacillales</taxon>
        <taxon>Enterococcaceae</taxon>
        <taxon>Vagococcus</taxon>
    </lineage>
</organism>
<evidence type="ECO:0000313" key="2">
    <source>
        <dbReference type="Proteomes" id="UP000521358"/>
    </source>
</evidence>
<gene>
    <name evidence="1" type="ORF">HED35_03700</name>
</gene>
<accession>A0A7X6D7L5</accession>
<protein>
    <recommendedName>
        <fullName evidence="3">Minor capsid protein</fullName>
    </recommendedName>
</protein>
<dbReference type="InterPro" id="IPR019612">
    <property type="entry name" value="Minor_capsid_put"/>
</dbReference>
<dbReference type="AlphaFoldDB" id="A0A7X6D7L5"/>
<dbReference type="RefSeq" id="WP_167806441.1">
    <property type="nucleotide sequence ID" value="NZ_JAAVMB010000003.1"/>
</dbReference>
<evidence type="ECO:0000313" key="1">
    <source>
        <dbReference type="EMBL" id="NKC67183.1"/>
    </source>
</evidence>
<dbReference type="Proteomes" id="UP000521358">
    <property type="component" value="Unassembled WGS sequence"/>
</dbReference>